<comment type="caution">
    <text evidence="1">The sequence shown here is derived from an EMBL/GenBank/DDBJ whole genome shotgun (WGS) entry which is preliminary data.</text>
</comment>
<evidence type="ECO:0000313" key="1">
    <source>
        <dbReference type="EMBL" id="KAI3366232.1"/>
    </source>
</evidence>
<accession>A0ACB8WG47</accession>
<evidence type="ECO:0000313" key="2">
    <source>
        <dbReference type="Proteomes" id="UP000831701"/>
    </source>
</evidence>
<dbReference type="EMBL" id="CM041541">
    <property type="protein sequence ID" value="KAI3366232.1"/>
    <property type="molecule type" value="Genomic_DNA"/>
</dbReference>
<name>A0ACB8WG47_9TELE</name>
<proteinExistence type="predicted"/>
<gene>
    <name evidence="1" type="ORF">L3Q82_010041</name>
</gene>
<reference evidence="1" key="1">
    <citation type="submission" date="2022-04" db="EMBL/GenBank/DDBJ databases">
        <title>Jade perch genome.</title>
        <authorList>
            <person name="Chao B."/>
        </authorList>
    </citation>
    <scope>NUCLEOTIDE SEQUENCE</scope>
    <source>
        <strain evidence="1">CB-2022</strain>
    </source>
</reference>
<keyword evidence="2" id="KW-1185">Reference proteome</keyword>
<sequence>MYIHFLVVQSKVKNIKYDGGAETDPHWSPESRKMIESLGKLAFEQLQKGNLIFYESDLTECGIDIRAASVYSGVFTQIFKEERGLYQDKEEQTTSHESVVTQLYQTAVDKALQSPNGHLDLFLRFLFGLALQTNQTLLRGLLPQTGSNSQTNQETVEYIKKKIEETPSAEKSINLFHCLNELNDRSLWSALVFILLSSEKDLDVFDLKKYSASEEALLRLLPVVKASKKALLSGCNLSERSCEALSSQLSGCLITEEGCASLASALKLQPLPSERAGPELQSSRRLRSEAAVCWTGGSTLEDGHSQSEPWWTPVVETRFEEVFVPSSGLFYIIALPLTSSKIDFCELTLDQNTAHKFLKLSENYKKVTDLRKEHLYPDHPERFDYWPQVLCENGLTGRCYWEVEWVGKVYIAASYRGIRRNGDSDASKFGGNDRSWCLSCTDGGYNAWHNNSGTLIPLPSSSSVTKGVAVYLDCPAGTLSFYRVSSDTLIHLHTFNTTFTEPLYPGFGYGVKLNSSAFLCQLQTG</sequence>
<organism evidence="1 2">
    <name type="scientific">Scortum barcoo</name>
    <name type="common">barcoo grunter</name>
    <dbReference type="NCBI Taxonomy" id="214431"/>
    <lineage>
        <taxon>Eukaryota</taxon>
        <taxon>Metazoa</taxon>
        <taxon>Chordata</taxon>
        <taxon>Craniata</taxon>
        <taxon>Vertebrata</taxon>
        <taxon>Euteleostomi</taxon>
        <taxon>Actinopterygii</taxon>
        <taxon>Neopterygii</taxon>
        <taxon>Teleostei</taxon>
        <taxon>Neoteleostei</taxon>
        <taxon>Acanthomorphata</taxon>
        <taxon>Eupercaria</taxon>
        <taxon>Centrarchiformes</taxon>
        <taxon>Terapontoidei</taxon>
        <taxon>Terapontidae</taxon>
        <taxon>Scortum</taxon>
    </lineage>
</organism>
<protein>
    <submittedName>
        <fullName evidence="1">Uncharacterized protein</fullName>
    </submittedName>
</protein>
<dbReference type="Proteomes" id="UP000831701">
    <property type="component" value="Chromosome 11"/>
</dbReference>